<dbReference type="InterPro" id="IPR039647">
    <property type="entry name" value="EF_hand_pair_protein_CML-like"/>
</dbReference>
<evidence type="ECO:0000256" key="3">
    <source>
        <dbReference type="ARBA" id="ARBA00022837"/>
    </source>
</evidence>
<evidence type="ECO:0000313" key="6">
    <source>
        <dbReference type="EMBL" id="CAK0798528.1"/>
    </source>
</evidence>
<evidence type="ECO:0000313" key="7">
    <source>
        <dbReference type="Proteomes" id="UP001189429"/>
    </source>
</evidence>
<accession>A0ABN9Q1Y0</accession>
<evidence type="ECO:0000256" key="2">
    <source>
        <dbReference type="ARBA" id="ARBA00022737"/>
    </source>
</evidence>
<dbReference type="SUPFAM" id="SSF47473">
    <property type="entry name" value="EF-hand"/>
    <property type="match status" value="1"/>
</dbReference>
<feature type="region of interest" description="Disordered" evidence="4">
    <location>
        <begin position="10"/>
        <end position="36"/>
    </location>
</feature>
<feature type="domain" description="EF-hand" evidence="5">
    <location>
        <begin position="147"/>
        <end position="182"/>
    </location>
</feature>
<feature type="domain" description="EF-hand" evidence="5">
    <location>
        <begin position="67"/>
        <end position="98"/>
    </location>
</feature>
<dbReference type="Pfam" id="PF13499">
    <property type="entry name" value="EF-hand_7"/>
    <property type="match status" value="1"/>
</dbReference>
<proteinExistence type="predicted"/>
<keyword evidence="3" id="KW-0106">Calcium</keyword>
<feature type="compositionally biased region" description="Low complexity" evidence="4">
    <location>
        <begin position="23"/>
        <end position="32"/>
    </location>
</feature>
<evidence type="ECO:0000256" key="4">
    <source>
        <dbReference type="SAM" id="MobiDB-lite"/>
    </source>
</evidence>
<protein>
    <recommendedName>
        <fullName evidence="5">EF-hand domain-containing protein</fullName>
    </recommendedName>
</protein>
<reference evidence="6" key="1">
    <citation type="submission" date="2023-10" db="EMBL/GenBank/DDBJ databases">
        <authorList>
            <person name="Chen Y."/>
            <person name="Shah S."/>
            <person name="Dougan E. K."/>
            <person name="Thang M."/>
            <person name="Chan C."/>
        </authorList>
    </citation>
    <scope>NUCLEOTIDE SEQUENCE [LARGE SCALE GENOMIC DNA]</scope>
</reference>
<dbReference type="PANTHER" id="PTHR10891">
    <property type="entry name" value="EF-HAND CALCIUM-BINDING DOMAIN CONTAINING PROTEIN"/>
    <property type="match status" value="1"/>
</dbReference>
<dbReference type="EMBL" id="CAUYUJ010001965">
    <property type="protein sequence ID" value="CAK0798528.1"/>
    <property type="molecule type" value="Genomic_DNA"/>
</dbReference>
<dbReference type="Proteomes" id="UP001189429">
    <property type="component" value="Unassembled WGS sequence"/>
</dbReference>
<feature type="domain" description="EF-hand" evidence="5">
    <location>
        <begin position="100"/>
        <end position="135"/>
    </location>
</feature>
<dbReference type="Pfam" id="PF13202">
    <property type="entry name" value="EF-hand_5"/>
    <property type="match status" value="1"/>
</dbReference>
<dbReference type="SMART" id="SM00054">
    <property type="entry name" value="EFh"/>
    <property type="match status" value="3"/>
</dbReference>
<dbReference type="PROSITE" id="PS00018">
    <property type="entry name" value="EF_HAND_1"/>
    <property type="match status" value="2"/>
</dbReference>
<gene>
    <name evidence="6" type="ORF">PCOR1329_LOCUS7250</name>
</gene>
<dbReference type="InterPro" id="IPR002048">
    <property type="entry name" value="EF_hand_dom"/>
</dbReference>
<keyword evidence="7" id="KW-1185">Reference proteome</keyword>
<evidence type="ECO:0000256" key="1">
    <source>
        <dbReference type="ARBA" id="ARBA00022723"/>
    </source>
</evidence>
<keyword evidence="1" id="KW-0479">Metal-binding</keyword>
<comment type="caution">
    <text evidence="6">The sequence shown here is derived from an EMBL/GenBank/DDBJ whole genome shotgun (WGS) entry which is preliminary data.</text>
</comment>
<feature type="region of interest" description="Disordered" evidence="4">
    <location>
        <begin position="208"/>
        <end position="232"/>
    </location>
</feature>
<dbReference type="PROSITE" id="PS50222">
    <property type="entry name" value="EF_HAND_2"/>
    <property type="match status" value="3"/>
</dbReference>
<keyword evidence="2" id="KW-0677">Repeat</keyword>
<feature type="non-terminal residue" evidence="6">
    <location>
        <position position="1"/>
    </location>
</feature>
<dbReference type="CDD" id="cd00051">
    <property type="entry name" value="EFh"/>
    <property type="match status" value="1"/>
</dbReference>
<name>A0ABN9Q1Y0_9DINO</name>
<dbReference type="InterPro" id="IPR018247">
    <property type="entry name" value="EF_Hand_1_Ca_BS"/>
</dbReference>
<dbReference type="Gene3D" id="1.10.238.10">
    <property type="entry name" value="EF-hand"/>
    <property type="match status" value="2"/>
</dbReference>
<organism evidence="6 7">
    <name type="scientific">Prorocentrum cordatum</name>
    <dbReference type="NCBI Taxonomy" id="2364126"/>
    <lineage>
        <taxon>Eukaryota</taxon>
        <taxon>Sar</taxon>
        <taxon>Alveolata</taxon>
        <taxon>Dinophyceae</taxon>
        <taxon>Prorocentrales</taxon>
        <taxon>Prorocentraceae</taxon>
        <taxon>Prorocentrum</taxon>
    </lineage>
</organism>
<sequence>PFWAAAVFAPAAPRGGPPRPPARWRSPAPRMAGRGQDPAALPQMLKRRLQMTKDVVPAGLRTLDYWQIMDYWKMFDKNGDGRLDKNEFYVLMKRMSPDPIERHVSDQMFACVDEDVSGEIDCEEFLSWIFQMYAPYSGGLRERLGDMNPEQVVEYFKRIDTNGNGELDKSEFWTFLTKFCPEARLSPKEASDLFDTPFRSQLAPKVEPRRDALRATSRGGSSSKESTRSRVRTPVLTEKLHPDLVRARNEQPVVLEFTIGPDFRAIMMEIQKAFSKRLAGSCSTKIIIDKQVRGCSRFVLRVGRGVVLWDKPSMMAYRDDPFETFESSRNFVLETIKERMPTLLRASRQWRGRR</sequence>
<evidence type="ECO:0000259" key="5">
    <source>
        <dbReference type="PROSITE" id="PS50222"/>
    </source>
</evidence>
<dbReference type="InterPro" id="IPR011992">
    <property type="entry name" value="EF-hand-dom_pair"/>
</dbReference>